<dbReference type="InterPro" id="IPR043128">
    <property type="entry name" value="Rev_trsase/Diguanyl_cyclase"/>
</dbReference>
<keyword evidence="3" id="KW-1185">Reference proteome</keyword>
<dbReference type="Gene3D" id="3.20.20.450">
    <property type="entry name" value="EAL domain"/>
    <property type="match status" value="1"/>
</dbReference>
<dbReference type="PANTHER" id="PTHR33121:SF70">
    <property type="entry name" value="SIGNALING PROTEIN YKOW"/>
    <property type="match status" value="1"/>
</dbReference>
<dbReference type="InterPro" id="IPR000160">
    <property type="entry name" value="GGDEF_dom"/>
</dbReference>
<dbReference type="Gene3D" id="3.30.450.40">
    <property type="match status" value="1"/>
</dbReference>
<dbReference type="SMART" id="SM00065">
    <property type="entry name" value="GAF"/>
    <property type="match status" value="1"/>
</dbReference>
<dbReference type="CDD" id="cd01948">
    <property type="entry name" value="EAL"/>
    <property type="match status" value="1"/>
</dbReference>
<dbReference type="SUPFAM" id="SSF55073">
    <property type="entry name" value="Nucleotide cyclase"/>
    <property type="match status" value="1"/>
</dbReference>
<feature type="domain" description="EAL" evidence="1">
    <location>
        <begin position="335"/>
        <end position="589"/>
    </location>
</feature>
<dbReference type="RefSeq" id="WP_253899051.1">
    <property type="nucleotide sequence ID" value="NZ_CALSBS010000029.1"/>
</dbReference>
<dbReference type="Pfam" id="PF01590">
    <property type="entry name" value="GAF"/>
    <property type="match status" value="1"/>
</dbReference>
<dbReference type="InterPro" id="IPR003018">
    <property type="entry name" value="GAF"/>
</dbReference>
<sequence>MLESDVKTRALPPDEVGVLVRQDKTRDDVLRHFLQLTTSLFHMPAGYISVLDDKTRNVIVSHQISMAPKPRQFTFCQYVVDTQKPVIVPDTLQDARFCEHPMVVGDPGLRFYAGMPLTFKNGCTMGTYCVVDTVPRDLTCEELTSLTFIAELVSSFIESWLDVALTDLNSGLPNMHQLINDLQDESFAEECPGNSLMVIECIGVTQSDDIARVMGTSRLNTLVKDISQALLRVLQLSRCEKLYMLSAGRFALYSKPLTPSDRQRREQQLMALQAHLSDAVTIDLKIYVGETAITLPICSGHEILRQAESALYEARHNRLRWGIYNQDDDCRRNEDFYLLNDLTEAIRKDRGLYLVWQPKVSLPSGHPVALEALIRWNHSERGIIPPGSFLPLIENTSLMVELTDWVIDHAISQLAEWKRKDITLPASINISVLDLKRENFTRRLLEKMTQAGLMNSMLGVECLETEKLLASSQVLEELRLLRKYGFTVSLDDFGAGYSNLNYLLRIPLDTIKLDKSLIDDLLKEPSRRVIVRNVIRMLKELGYRVLAEGVEDESTARIISDYACDEAQGYFFARPKTAAQLEAWLEKWM</sequence>
<dbReference type="InterPro" id="IPR050706">
    <property type="entry name" value="Cyclic-di-GMP_PDE-like"/>
</dbReference>
<comment type="caution">
    <text evidence="2">The sequence shown here is derived from an EMBL/GenBank/DDBJ whole genome shotgun (WGS) entry which is preliminary data.</text>
</comment>
<proteinExistence type="predicted"/>
<dbReference type="SMART" id="SM00052">
    <property type="entry name" value="EAL"/>
    <property type="match status" value="1"/>
</dbReference>
<reference evidence="2" key="1">
    <citation type="submission" date="2022-05" db="EMBL/GenBank/DDBJ databases">
        <authorList>
            <person name="Blom J."/>
        </authorList>
    </citation>
    <scope>NUCLEOTIDE SEQUENCE</scope>
    <source>
        <strain evidence="2">Type strain: CPO20170097</strain>
    </source>
</reference>
<dbReference type="InterPro" id="IPR001633">
    <property type="entry name" value="EAL_dom"/>
</dbReference>
<dbReference type="SMART" id="SM00267">
    <property type="entry name" value="GGDEF"/>
    <property type="match status" value="1"/>
</dbReference>
<dbReference type="PROSITE" id="PS50883">
    <property type="entry name" value="EAL"/>
    <property type="match status" value="1"/>
</dbReference>
<dbReference type="Gene3D" id="3.30.70.270">
    <property type="match status" value="1"/>
</dbReference>
<evidence type="ECO:0000313" key="2">
    <source>
        <dbReference type="EMBL" id="CAH6661808.1"/>
    </source>
</evidence>
<protein>
    <submittedName>
        <fullName evidence="2">EAL domain-containing protein</fullName>
    </submittedName>
</protein>
<dbReference type="InterPro" id="IPR035919">
    <property type="entry name" value="EAL_sf"/>
</dbReference>
<name>A0ABN8TG68_9ENTR</name>
<dbReference type="Proteomes" id="UP001152651">
    <property type="component" value="Unassembled WGS sequence"/>
</dbReference>
<evidence type="ECO:0000313" key="3">
    <source>
        <dbReference type="Proteomes" id="UP001152651"/>
    </source>
</evidence>
<evidence type="ECO:0000259" key="1">
    <source>
        <dbReference type="PROSITE" id="PS50883"/>
    </source>
</evidence>
<dbReference type="SUPFAM" id="SSF141868">
    <property type="entry name" value="EAL domain-like"/>
    <property type="match status" value="1"/>
</dbReference>
<dbReference type="InterPro" id="IPR029787">
    <property type="entry name" value="Nucleotide_cyclase"/>
</dbReference>
<dbReference type="Pfam" id="PF00563">
    <property type="entry name" value="EAL"/>
    <property type="match status" value="1"/>
</dbReference>
<dbReference type="EMBL" id="CALSBS010000029">
    <property type="protein sequence ID" value="CAH6661808.1"/>
    <property type="molecule type" value="Genomic_DNA"/>
</dbReference>
<gene>
    <name evidence="2" type="ORF">FBBNIHIM_22105</name>
</gene>
<dbReference type="InterPro" id="IPR029016">
    <property type="entry name" value="GAF-like_dom_sf"/>
</dbReference>
<dbReference type="SUPFAM" id="SSF55781">
    <property type="entry name" value="GAF domain-like"/>
    <property type="match status" value="1"/>
</dbReference>
<accession>A0ABN8TG68</accession>
<dbReference type="PANTHER" id="PTHR33121">
    <property type="entry name" value="CYCLIC DI-GMP PHOSPHODIESTERASE PDEF"/>
    <property type="match status" value="1"/>
</dbReference>
<organism evidence="2 3">
    <name type="scientific">Pseudocitrobacter vendiensis</name>
    <dbReference type="NCBI Taxonomy" id="2488306"/>
    <lineage>
        <taxon>Bacteria</taxon>
        <taxon>Pseudomonadati</taxon>
        <taxon>Pseudomonadota</taxon>
        <taxon>Gammaproteobacteria</taxon>
        <taxon>Enterobacterales</taxon>
        <taxon>Enterobacteriaceae</taxon>
        <taxon>Pseudocitrobacter</taxon>
    </lineage>
</organism>